<organism evidence="8">
    <name type="scientific">marine sediment metagenome</name>
    <dbReference type="NCBI Taxonomy" id="412755"/>
    <lineage>
        <taxon>unclassified sequences</taxon>
        <taxon>metagenomes</taxon>
        <taxon>ecological metagenomes</taxon>
    </lineage>
</organism>
<dbReference type="Pfam" id="PF01435">
    <property type="entry name" value="Peptidase_M48"/>
    <property type="match status" value="1"/>
</dbReference>
<evidence type="ECO:0000256" key="1">
    <source>
        <dbReference type="ARBA" id="ARBA00001947"/>
    </source>
</evidence>
<dbReference type="GO" id="GO:0051603">
    <property type="term" value="P:proteolysis involved in protein catabolic process"/>
    <property type="evidence" value="ECO:0007669"/>
    <property type="project" value="TreeGrafter"/>
</dbReference>
<dbReference type="GO" id="GO:0046872">
    <property type="term" value="F:metal ion binding"/>
    <property type="evidence" value="ECO:0007669"/>
    <property type="project" value="UniProtKB-KW"/>
</dbReference>
<sequence length="233" mass="25647">MLLKVRIKNFFILLVVLFIITTPLADSLAAFLSPEEETGLGERFLKSIKSHYEFADYPYIDQYINDLGTYIGRQIEIPYFPLNFYVVKENNLNAFAAPAGHVFIFSGLINAMENVDELASILAHELGHVSARHLASRIERSKKIGMATIAGVLAGILAGGKAAGALMTSSIAAGIQAELGYSREDERQADHLGFKYTHASGFNVEGMITVLKKIQRERWYGGGGIPPYLLTHP</sequence>
<dbReference type="Gene3D" id="3.30.2010.10">
    <property type="entry name" value="Metalloproteases ('zincins'), catalytic domain"/>
    <property type="match status" value="1"/>
</dbReference>
<feature type="domain" description="Peptidase M48" evidence="7">
    <location>
        <begin position="69"/>
        <end position="233"/>
    </location>
</feature>
<dbReference type="GO" id="GO:0016020">
    <property type="term" value="C:membrane"/>
    <property type="evidence" value="ECO:0007669"/>
    <property type="project" value="TreeGrafter"/>
</dbReference>
<dbReference type="AlphaFoldDB" id="X0TH96"/>
<evidence type="ECO:0000259" key="7">
    <source>
        <dbReference type="Pfam" id="PF01435"/>
    </source>
</evidence>
<dbReference type="EMBL" id="BARS01015629">
    <property type="protein sequence ID" value="GAF92614.1"/>
    <property type="molecule type" value="Genomic_DNA"/>
</dbReference>
<comment type="cofactor">
    <cofactor evidence="1">
        <name>Zn(2+)</name>
        <dbReference type="ChEBI" id="CHEBI:29105"/>
    </cofactor>
</comment>
<evidence type="ECO:0000256" key="5">
    <source>
        <dbReference type="ARBA" id="ARBA00022833"/>
    </source>
</evidence>
<comment type="caution">
    <text evidence="8">The sequence shown here is derived from an EMBL/GenBank/DDBJ whole genome shotgun (WGS) entry which is preliminary data.</text>
</comment>
<dbReference type="PANTHER" id="PTHR22726">
    <property type="entry name" value="METALLOENDOPEPTIDASE OMA1"/>
    <property type="match status" value="1"/>
</dbReference>
<dbReference type="GO" id="GO:0004222">
    <property type="term" value="F:metalloendopeptidase activity"/>
    <property type="evidence" value="ECO:0007669"/>
    <property type="project" value="InterPro"/>
</dbReference>
<feature type="non-terminal residue" evidence="8">
    <location>
        <position position="233"/>
    </location>
</feature>
<keyword evidence="6" id="KW-0482">Metalloprotease</keyword>
<evidence type="ECO:0000256" key="2">
    <source>
        <dbReference type="ARBA" id="ARBA00022670"/>
    </source>
</evidence>
<evidence type="ECO:0000256" key="4">
    <source>
        <dbReference type="ARBA" id="ARBA00022801"/>
    </source>
</evidence>
<accession>X0TH96</accession>
<reference evidence="8" key="1">
    <citation type="journal article" date="2014" name="Front. Microbiol.">
        <title>High frequency of phylogenetically diverse reductive dehalogenase-homologous genes in deep subseafloor sedimentary metagenomes.</title>
        <authorList>
            <person name="Kawai M."/>
            <person name="Futagami T."/>
            <person name="Toyoda A."/>
            <person name="Takaki Y."/>
            <person name="Nishi S."/>
            <person name="Hori S."/>
            <person name="Arai W."/>
            <person name="Tsubouchi T."/>
            <person name="Morono Y."/>
            <person name="Uchiyama I."/>
            <person name="Ito T."/>
            <person name="Fujiyama A."/>
            <person name="Inagaki F."/>
            <person name="Takami H."/>
        </authorList>
    </citation>
    <scope>NUCLEOTIDE SEQUENCE</scope>
    <source>
        <strain evidence="8">Expedition CK06-06</strain>
    </source>
</reference>
<dbReference type="CDD" id="cd07333">
    <property type="entry name" value="M48C_bepA_like"/>
    <property type="match status" value="1"/>
</dbReference>
<protein>
    <recommendedName>
        <fullName evidence="7">Peptidase M48 domain-containing protein</fullName>
    </recommendedName>
</protein>
<name>X0TH96_9ZZZZ</name>
<dbReference type="InterPro" id="IPR051156">
    <property type="entry name" value="Mito/Outer_Membr_Metalloprot"/>
</dbReference>
<evidence type="ECO:0000256" key="3">
    <source>
        <dbReference type="ARBA" id="ARBA00022723"/>
    </source>
</evidence>
<evidence type="ECO:0000313" key="8">
    <source>
        <dbReference type="EMBL" id="GAF92614.1"/>
    </source>
</evidence>
<keyword evidence="4" id="KW-0378">Hydrolase</keyword>
<keyword evidence="2" id="KW-0645">Protease</keyword>
<gene>
    <name evidence="8" type="ORF">S01H1_25835</name>
</gene>
<keyword evidence="5" id="KW-0862">Zinc</keyword>
<dbReference type="PANTHER" id="PTHR22726:SF1">
    <property type="entry name" value="METALLOENDOPEPTIDASE OMA1, MITOCHONDRIAL"/>
    <property type="match status" value="1"/>
</dbReference>
<evidence type="ECO:0000256" key="6">
    <source>
        <dbReference type="ARBA" id="ARBA00023049"/>
    </source>
</evidence>
<proteinExistence type="predicted"/>
<dbReference type="InterPro" id="IPR001915">
    <property type="entry name" value="Peptidase_M48"/>
</dbReference>
<keyword evidence="3" id="KW-0479">Metal-binding</keyword>